<keyword evidence="3" id="KW-0812">Transmembrane</keyword>
<dbReference type="SUPFAM" id="SSF52058">
    <property type="entry name" value="L domain-like"/>
    <property type="match status" value="1"/>
</dbReference>
<dbReference type="FunFam" id="3.80.10.10:FF:000383">
    <property type="entry name" value="Leucine-rich repeat receptor protein kinase EMS1"/>
    <property type="match status" value="1"/>
</dbReference>
<dbReference type="GO" id="GO:0004672">
    <property type="term" value="F:protein kinase activity"/>
    <property type="evidence" value="ECO:0007669"/>
    <property type="project" value="InterPro"/>
</dbReference>
<organism evidence="8 9">
    <name type="scientific">Prunus yedoensis var. nudiflora</name>
    <dbReference type="NCBI Taxonomy" id="2094558"/>
    <lineage>
        <taxon>Eukaryota</taxon>
        <taxon>Viridiplantae</taxon>
        <taxon>Streptophyta</taxon>
        <taxon>Embryophyta</taxon>
        <taxon>Tracheophyta</taxon>
        <taxon>Spermatophyta</taxon>
        <taxon>Magnoliopsida</taxon>
        <taxon>eudicotyledons</taxon>
        <taxon>Gunneridae</taxon>
        <taxon>Pentapetalae</taxon>
        <taxon>rosids</taxon>
        <taxon>fabids</taxon>
        <taxon>Rosales</taxon>
        <taxon>Rosaceae</taxon>
        <taxon>Amygdaloideae</taxon>
        <taxon>Amygdaleae</taxon>
        <taxon>Prunus</taxon>
    </lineage>
</organism>
<evidence type="ECO:0000313" key="8">
    <source>
        <dbReference type="EMBL" id="PQQ03345.1"/>
    </source>
</evidence>
<keyword evidence="8" id="KW-0675">Receptor</keyword>
<evidence type="ECO:0000256" key="5">
    <source>
        <dbReference type="ARBA" id="ARBA00022989"/>
    </source>
</evidence>
<keyword evidence="8" id="KW-0808">Transferase</keyword>
<comment type="subcellular location">
    <subcellularLocation>
        <location evidence="1">Membrane</location>
    </subcellularLocation>
</comment>
<dbReference type="Pfam" id="PF07714">
    <property type="entry name" value="PK_Tyr_Ser-Thr"/>
    <property type="match status" value="1"/>
</dbReference>
<dbReference type="InterPro" id="IPR000719">
    <property type="entry name" value="Prot_kinase_dom"/>
</dbReference>
<gene>
    <name evidence="8" type="ORF">Pyn_29314</name>
</gene>
<reference evidence="8 9" key="1">
    <citation type="submission" date="2018-02" db="EMBL/GenBank/DDBJ databases">
        <title>Draft genome of wild Prunus yedoensis var. nudiflora.</title>
        <authorList>
            <person name="Baek S."/>
            <person name="Kim J.-H."/>
            <person name="Choi K."/>
            <person name="Kim G.-B."/>
            <person name="Cho A."/>
            <person name="Jang H."/>
            <person name="Shin C.-H."/>
            <person name="Yu H.-J."/>
            <person name="Mun J.-H."/>
        </authorList>
    </citation>
    <scope>NUCLEOTIDE SEQUENCE [LARGE SCALE GENOMIC DNA]</scope>
    <source>
        <strain evidence="9">cv. Jeju island</strain>
        <tissue evidence="8">Leaf</tissue>
    </source>
</reference>
<evidence type="ECO:0000313" key="9">
    <source>
        <dbReference type="Proteomes" id="UP000250321"/>
    </source>
</evidence>
<name>A0A314Y5H3_PRUYE</name>
<keyword evidence="5" id="KW-1133">Transmembrane helix</keyword>
<dbReference type="Pfam" id="PF13855">
    <property type="entry name" value="LRR_8"/>
    <property type="match status" value="1"/>
</dbReference>
<evidence type="ECO:0000256" key="4">
    <source>
        <dbReference type="ARBA" id="ARBA00022737"/>
    </source>
</evidence>
<accession>A0A314Y5H3</accession>
<protein>
    <submittedName>
        <fullName evidence="8">LRR receptor-like serine/threonine-protein kinase EFR</fullName>
    </submittedName>
</protein>
<feature type="domain" description="Protein kinase" evidence="7">
    <location>
        <begin position="214"/>
        <end position="351"/>
    </location>
</feature>
<dbReference type="GO" id="GO:0016020">
    <property type="term" value="C:membrane"/>
    <property type="evidence" value="ECO:0007669"/>
    <property type="project" value="UniProtKB-SubCell"/>
</dbReference>
<dbReference type="PANTHER" id="PTHR27008:SF585">
    <property type="entry name" value="PROTEIN KINASE DOMAIN-CONTAINING PROTEIN"/>
    <property type="match status" value="1"/>
</dbReference>
<dbReference type="SUPFAM" id="SSF56112">
    <property type="entry name" value="Protein kinase-like (PK-like)"/>
    <property type="match status" value="1"/>
</dbReference>
<dbReference type="InterPro" id="IPR011009">
    <property type="entry name" value="Kinase-like_dom_sf"/>
</dbReference>
<evidence type="ECO:0000256" key="1">
    <source>
        <dbReference type="ARBA" id="ARBA00004370"/>
    </source>
</evidence>
<keyword evidence="2" id="KW-0433">Leucine-rich repeat</keyword>
<dbReference type="Proteomes" id="UP000250321">
    <property type="component" value="Unassembled WGS sequence"/>
</dbReference>
<evidence type="ECO:0000259" key="7">
    <source>
        <dbReference type="PROSITE" id="PS50011"/>
    </source>
</evidence>
<evidence type="ECO:0000256" key="2">
    <source>
        <dbReference type="ARBA" id="ARBA00022614"/>
    </source>
</evidence>
<comment type="caution">
    <text evidence="8">The sequence shown here is derived from an EMBL/GenBank/DDBJ whole genome shotgun (WGS) entry which is preliminary data.</text>
</comment>
<sequence length="351" mass="38307">MSGSIPIGIGNLSSLVSIYLGYNELSGSIPTSLGRLGNLQALVLNDNKLRGYIPYQLCQLDNLTYLYLGVDLSNNHLSGVIPSTIGSLRDLATLSLANNNLQGPVPSSFHNLLSLSLSDLSRNNVSGVIPKSFEALSLLKYLELSFNKIQGQIPTGGPSKTSPLNHLCQTMNSVVHPDFMKRNVEVPSEATSLSQRLLWRRVSQLELVRVTNGFNKNNLLGSRGFGSVYRGTLSDGTDVAVKVFSLPGAFKSFDKECEMLSNIRHRDLIKIINCCSEIDFKALVLNYIPNESLEKWLYSENSSLGILERMNIMIDVASTLEYLHHGGGDSTTESMTLATIGYMAPDDALAS</sequence>
<keyword evidence="9" id="KW-1185">Reference proteome</keyword>
<keyword evidence="8" id="KW-0418">Kinase</keyword>
<evidence type="ECO:0000256" key="3">
    <source>
        <dbReference type="ARBA" id="ARBA00022692"/>
    </source>
</evidence>
<dbReference type="Pfam" id="PF00560">
    <property type="entry name" value="LRR_1"/>
    <property type="match status" value="2"/>
</dbReference>
<dbReference type="PROSITE" id="PS50011">
    <property type="entry name" value="PROTEIN_KINASE_DOM"/>
    <property type="match status" value="1"/>
</dbReference>
<dbReference type="OrthoDB" id="676979at2759"/>
<dbReference type="InterPro" id="IPR001245">
    <property type="entry name" value="Ser-Thr/Tyr_kinase_cat_dom"/>
</dbReference>
<dbReference type="GO" id="GO:0005524">
    <property type="term" value="F:ATP binding"/>
    <property type="evidence" value="ECO:0007669"/>
    <property type="project" value="InterPro"/>
</dbReference>
<dbReference type="AlphaFoldDB" id="A0A314Y5H3"/>
<dbReference type="Gene3D" id="1.10.510.10">
    <property type="entry name" value="Transferase(Phosphotransferase) domain 1"/>
    <property type="match status" value="1"/>
</dbReference>
<keyword evidence="4" id="KW-0677">Repeat</keyword>
<evidence type="ECO:0000256" key="6">
    <source>
        <dbReference type="ARBA" id="ARBA00023136"/>
    </source>
</evidence>
<dbReference type="InterPro" id="IPR001611">
    <property type="entry name" value="Leu-rich_rpt"/>
</dbReference>
<dbReference type="EMBL" id="PJQY01001354">
    <property type="protein sequence ID" value="PQQ03345.1"/>
    <property type="molecule type" value="Genomic_DNA"/>
</dbReference>
<dbReference type="Gene3D" id="3.30.200.20">
    <property type="entry name" value="Phosphorylase Kinase, domain 1"/>
    <property type="match status" value="1"/>
</dbReference>
<proteinExistence type="predicted"/>
<dbReference type="InterPro" id="IPR051809">
    <property type="entry name" value="Plant_receptor-like_S/T_kinase"/>
</dbReference>
<dbReference type="Gene3D" id="3.80.10.10">
    <property type="entry name" value="Ribonuclease Inhibitor"/>
    <property type="match status" value="1"/>
</dbReference>
<dbReference type="PANTHER" id="PTHR27008">
    <property type="entry name" value="OS04G0122200 PROTEIN"/>
    <property type="match status" value="1"/>
</dbReference>
<dbReference type="InterPro" id="IPR032675">
    <property type="entry name" value="LRR_dom_sf"/>
</dbReference>
<keyword evidence="6" id="KW-0472">Membrane</keyword>